<protein>
    <recommendedName>
        <fullName evidence="3">HIRAN domain-containing protein</fullName>
    </recommendedName>
</protein>
<keyword evidence="2" id="KW-0472">Membrane</keyword>
<proteinExistence type="predicted"/>
<feature type="domain" description="HIRAN" evidence="3">
    <location>
        <begin position="45"/>
        <end position="83"/>
    </location>
</feature>
<feature type="region of interest" description="Disordered" evidence="1">
    <location>
        <begin position="273"/>
        <end position="302"/>
    </location>
</feature>
<keyword evidence="2" id="KW-1133">Transmembrane helix</keyword>
<evidence type="ECO:0000259" key="3">
    <source>
        <dbReference type="Pfam" id="PF08797"/>
    </source>
</evidence>
<dbReference type="AlphaFoldDB" id="A0A4Y8X3C4"/>
<organism evidence="4 5">
    <name type="scientific">Micrococcus flavus</name>
    <dbReference type="NCBI Taxonomy" id="384602"/>
    <lineage>
        <taxon>Bacteria</taxon>
        <taxon>Bacillati</taxon>
        <taxon>Actinomycetota</taxon>
        <taxon>Actinomycetes</taxon>
        <taxon>Micrococcales</taxon>
        <taxon>Micrococcaceae</taxon>
        <taxon>Micrococcus</taxon>
    </lineage>
</organism>
<accession>A0A4Y8X3C4</accession>
<dbReference type="GO" id="GO:0016818">
    <property type="term" value="F:hydrolase activity, acting on acid anhydrides, in phosphorus-containing anhydrides"/>
    <property type="evidence" value="ECO:0007669"/>
    <property type="project" value="InterPro"/>
</dbReference>
<keyword evidence="5" id="KW-1185">Reference proteome</keyword>
<evidence type="ECO:0000313" key="4">
    <source>
        <dbReference type="EMBL" id="MBB4883184.1"/>
    </source>
</evidence>
<feature type="region of interest" description="Disordered" evidence="1">
    <location>
        <begin position="447"/>
        <end position="485"/>
    </location>
</feature>
<evidence type="ECO:0000256" key="2">
    <source>
        <dbReference type="SAM" id="Phobius"/>
    </source>
</evidence>
<dbReference type="EMBL" id="JACHMC010000001">
    <property type="protein sequence ID" value="MBB4883184.1"/>
    <property type="molecule type" value="Genomic_DNA"/>
</dbReference>
<dbReference type="Gene3D" id="3.30.70.2330">
    <property type="match status" value="1"/>
</dbReference>
<comment type="caution">
    <text evidence="4">The sequence shown here is derived from an EMBL/GenBank/DDBJ whole genome shotgun (WGS) entry which is preliminary data.</text>
</comment>
<sequence>MPETTHYELPHGGYNGVELVGEFAYKEALLRALPRLPADGAPAEATVPVEIVPEPDNPYDRRAVSVRAEGQVIGYLSRELAADYHLPIKRIVASGAVLRSSARLYAYVDYRGELEISAWVGLPEPDWMAPLNDGYPATTSVLPYGRQTYQVTKEDQHFEHLFNFVPKSGKGPVLLTLHSADTTLRNGNVRRTVEVRLDGQKAGELTTATSAHYLPVIDHADGMGRVVGVWGTITGSGLAAELTIKGAKSTELTDQWLRDMPLFPRLVPEAHTYDVPNTYQGKPKGKENTTRQTGPRSGSSAIARAGYADVAGLRADGGSDRVQGAPASRPGATSAVPAAPKKRTAPQPPVNPLPVRLSDTVVRLGEGSGPRRPVFYTVKGKQVFVDDRERSNAGKHPRRTAWIALVSITLLGLLLAGIPGIGPLLTIAALVIVFVAGPDQLRKASALEADRGGSVAGPLTPRDQQDREWGGVGEENQDPGDGEGA</sequence>
<feature type="compositionally biased region" description="Acidic residues" evidence="1">
    <location>
        <begin position="475"/>
        <end position="485"/>
    </location>
</feature>
<feature type="compositionally biased region" description="Polar residues" evidence="1">
    <location>
        <begin position="290"/>
        <end position="300"/>
    </location>
</feature>
<name>A0A4Y8X3C4_9MICC</name>
<evidence type="ECO:0000256" key="1">
    <source>
        <dbReference type="SAM" id="MobiDB-lite"/>
    </source>
</evidence>
<dbReference type="RefSeq" id="WP_135029191.1">
    <property type="nucleotide sequence ID" value="NZ_BMLA01000002.1"/>
</dbReference>
<keyword evidence="2" id="KW-0812">Transmembrane</keyword>
<feature type="region of interest" description="Disordered" evidence="1">
    <location>
        <begin position="314"/>
        <end position="354"/>
    </location>
</feature>
<gene>
    <name evidence="4" type="ORF">BJ976_001535</name>
</gene>
<dbReference type="Pfam" id="PF08797">
    <property type="entry name" value="HIRAN"/>
    <property type="match status" value="1"/>
</dbReference>
<dbReference type="GO" id="GO:0003676">
    <property type="term" value="F:nucleic acid binding"/>
    <property type="evidence" value="ECO:0007669"/>
    <property type="project" value="InterPro"/>
</dbReference>
<dbReference type="Proteomes" id="UP000560081">
    <property type="component" value="Unassembled WGS sequence"/>
</dbReference>
<evidence type="ECO:0000313" key="5">
    <source>
        <dbReference type="Proteomes" id="UP000560081"/>
    </source>
</evidence>
<reference evidence="4 5" key="1">
    <citation type="submission" date="2020-08" db="EMBL/GenBank/DDBJ databases">
        <title>Sequencing the genomes of 1000 actinobacteria strains.</title>
        <authorList>
            <person name="Klenk H.-P."/>
        </authorList>
    </citation>
    <scope>NUCLEOTIDE SEQUENCE [LARGE SCALE GENOMIC DNA]</scope>
    <source>
        <strain evidence="4 5">DSM 19079</strain>
    </source>
</reference>
<dbReference type="OrthoDB" id="9812156at2"/>
<dbReference type="GO" id="GO:0008270">
    <property type="term" value="F:zinc ion binding"/>
    <property type="evidence" value="ECO:0007669"/>
    <property type="project" value="InterPro"/>
</dbReference>
<dbReference type="InterPro" id="IPR014905">
    <property type="entry name" value="HIRAN"/>
</dbReference>
<feature type="transmembrane region" description="Helical" evidence="2">
    <location>
        <begin position="402"/>
        <end position="435"/>
    </location>
</feature>